<dbReference type="Gene3D" id="3.40.710.10">
    <property type="entry name" value="DD-peptidase/beta-lactamase superfamily"/>
    <property type="match status" value="1"/>
</dbReference>
<evidence type="ECO:0000313" key="3">
    <source>
        <dbReference type="EMBL" id="SMC28617.1"/>
    </source>
</evidence>
<keyword evidence="4" id="KW-1185">Reference proteome</keyword>
<dbReference type="STRING" id="1121001.SAMN02745857_03340"/>
<reference evidence="3 4" key="1">
    <citation type="submission" date="2017-04" db="EMBL/GenBank/DDBJ databases">
        <authorList>
            <person name="Afonso C.L."/>
            <person name="Miller P.J."/>
            <person name="Scott M.A."/>
            <person name="Spackman E."/>
            <person name="Goraichik I."/>
            <person name="Dimitrov K.M."/>
            <person name="Suarez D.L."/>
            <person name="Swayne D.E."/>
        </authorList>
    </citation>
    <scope>NUCLEOTIDE SEQUENCE [LARGE SCALE GENOMIC DNA]</scope>
    <source>
        <strain evidence="3 4">DSM 23236</strain>
    </source>
</reference>
<evidence type="ECO:0000259" key="2">
    <source>
        <dbReference type="Pfam" id="PF00144"/>
    </source>
</evidence>
<dbReference type="OrthoDB" id="8582986at2"/>
<dbReference type="Proteomes" id="UP000192761">
    <property type="component" value="Unassembled WGS sequence"/>
</dbReference>
<gene>
    <name evidence="3" type="ORF">SAMN02745857_03340</name>
</gene>
<feature type="signal peptide" evidence="1">
    <location>
        <begin position="1"/>
        <end position="24"/>
    </location>
</feature>
<dbReference type="Pfam" id="PF00144">
    <property type="entry name" value="Beta-lactamase"/>
    <property type="match status" value="1"/>
</dbReference>
<evidence type="ECO:0000256" key="1">
    <source>
        <dbReference type="SAM" id="SignalP"/>
    </source>
</evidence>
<accession>A0A1W1XXN6</accession>
<dbReference type="PANTHER" id="PTHR43283">
    <property type="entry name" value="BETA-LACTAMASE-RELATED"/>
    <property type="match status" value="1"/>
</dbReference>
<keyword evidence="1" id="KW-0732">Signal</keyword>
<protein>
    <recommendedName>
        <fullName evidence="2">Beta-lactamase-related domain-containing protein</fullName>
    </recommendedName>
</protein>
<dbReference type="EMBL" id="FWXD01000023">
    <property type="protein sequence ID" value="SMC28617.1"/>
    <property type="molecule type" value="Genomic_DNA"/>
</dbReference>
<feature type="chain" id="PRO_5010721677" description="Beta-lactamase-related domain-containing protein" evidence="1">
    <location>
        <begin position="25"/>
        <end position="449"/>
    </location>
</feature>
<dbReference type="SUPFAM" id="SSF56601">
    <property type="entry name" value="beta-lactamase/transpeptidase-like"/>
    <property type="match status" value="1"/>
</dbReference>
<dbReference type="AlphaFoldDB" id="A0A1W1XXN6"/>
<dbReference type="PANTHER" id="PTHR43283:SF7">
    <property type="entry name" value="BETA-LACTAMASE-RELATED DOMAIN-CONTAINING PROTEIN"/>
    <property type="match status" value="1"/>
</dbReference>
<feature type="domain" description="Beta-lactamase-related" evidence="2">
    <location>
        <begin position="138"/>
        <end position="439"/>
    </location>
</feature>
<dbReference type="InterPro" id="IPR012338">
    <property type="entry name" value="Beta-lactam/transpept-like"/>
</dbReference>
<dbReference type="RefSeq" id="WP_084092264.1">
    <property type="nucleotide sequence ID" value="NZ_FWXD01000023.1"/>
</dbReference>
<sequence>MRPTRLLSLALFVQLAGCTWLLPAQPQQVASGFTSHLICSEAFVSGLDPARVYAERIAPTGSMWLLGDALHYRVDRERQLVAADVAGHYPNTAYYRPGSGCTLGAIPPQVDNPPATSADAVLVPATPALAHVLDLAFAERTQPPHIATHAVVIMKNGRIVAERYAPGIGPDTPLLGFSASKSVTNALFGILVRQGTLSVQQPAPLSEWQHDGRSAITIDQLLRQTSGLDLPQTNSGFDATSRMSFIERDMAGFAASRPLAHAPGSHWDYTDGNYLLLSRILRDAAGGDAAAVHRFADRELFGPLGMRNVTMEFDPTGTPSGAAFMLMPARSWARFGQLYLDDGMANGQRILPEGWARYSASRTLDTGYGAGFWTNQADGDGPWGLPWGFPSAPRDTLFAMGYMGQFVIVMPSEKLVIVRLGAAHHPDGLQPGMDRVIAAAISATRGQAN</sequence>
<dbReference type="InterPro" id="IPR001466">
    <property type="entry name" value="Beta-lactam-related"/>
</dbReference>
<evidence type="ECO:0000313" key="4">
    <source>
        <dbReference type="Proteomes" id="UP000192761"/>
    </source>
</evidence>
<dbReference type="InterPro" id="IPR050789">
    <property type="entry name" value="Diverse_Enzym_Activities"/>
</dbReference>
<name>A0A1W1XXN6_9NEIS</name>
<proteinExistence type="predicted"/>
<organism evidence="3 4">
    <name type="scientific">Andreprevotia lacus DSM 23236</name>
    <dbReference type="NCBI Taxonomy" id="1121001"/>
    <lineage>
        <taxon>Bacteria</taxon>
        <taxon>Pseudomonadati</taxon>
        <taxon>Pseudomonadota</taxon>
        <taxon>Betaproteobacteria</taxon>
        <taxon>Neisseriales</taxon>
        <taxon>Chitinibacteraceae</taxon>
        <taxon>Andreprevotia</taxon>
    </lineage>
</organism>